<evidence type="ECO:0000256" key="1">
    <source>
        <dbReference type="ARBA" id="ARBA00004496"/>
    </source>
</evidence>
<keyword evidence="4" id="KW-0408">Iron</keyword>
<dbReference type="InterPro" id="IPR038062">
    <property type="entry name" value="ScdA-like_N_sf"/>
</dbReference>
<dbReference type="RefSeq" id="WP_071411785.1">
    <property type="nucleotide sequence ID" value="NZ_JBHUMF010000015.1"/>
</dbReference>
<proteinExistence type="predicted"/>
<evidence type="ECO:0000256" key="4">
    <source>
        <dbReference type="ARBA" id="ARBA00023004"/>
    </source>
</evidence>
<dbReference type="NCBIfam" id="TIGR03652">
    <property type="entry name" value="FeS_repair_RIC"/>
    <property type="match status" value="1"/>
</dbReference>
<protein>
    <submittedName>
        <fullName evidence="6">Iron-sulfur cluster repair di-iron protein</fullName>
    </submittedName>
</protein>
<evidence type="ECO:0000259" key="5">
    <source>
        <dbReference type="Pfam" id="PF01814"/>
    </source>
</evidence>
<keyword evidence="2" id="KW-0963">Cytoplasm</keyword>
<dbReference type="Pfam" id="PF04405">
    <property type="entry name" value="ScdA_N"/>
    <property type="match status" value="1"/>
</dbReference>
<dbReference type="PANTHER" id="PTHR36438">
    <property type="entry name" value="IRON-SULFUR CLUSTER REPAIR PROTEIN YTFE"/>
    <property type="match status" value="1"/>
</dbReference>
<evidence type="ECO:0000256" key="3">
    <source>
        <dbReference type="ARBA" id="ARBA00022723"/>
    </source>
</evidence>
<dbReference type="EMBL" id="JBHUMF010000015">
    <property type="protein sequence ID" value="MFD2680352.1"/>
    <property type="molecule type" value="Genomic_DNA"/>
</dbReference>
<keyword evidence="7" id="KW-1185">Reference proteome</keyword>
<feature type="domain" description="Hemerythrin-like" evidence="5">
    <location>
        <begin position="84"/>
        <end position="228"/>
    </location>
</feature>
<dbReference type="Gene3D" id="1.20.120.520">
    <property type="entry name" value="nmb1532 protein domain like"/>
    <property type="match status" value="1"/>
</dbReference>
<reference evidence="7" key="1">
    <citation type="journal article" date="2019" name="Int. J. Syst. Evol. Microbiol.">
        <title>The Global Catalogue of Microorganisms (GCM) 10K type strain sequencing project: providing services to taxonomists for standard genome sequencing and annotation.</title>
        <authorList>
            <consortium name="The Broad Institute Genomics Platform"/>
            <consortium name="The Broad Institute Genome Sequencing Center for Infectious Disease"/>
            <person name="Wu L."/>
            <person name="Ma J."/>
        </authorList>
    </citation>
    <scope>NUCLEOTIDE SEQUENCE [LARGE SCALE GENOMIC DNA]</scope>
    <source>
        <strain evidence="7">KCTC 3913</strain>
    </source>
</reference>
<dbReference type="Pfam" id="PF01814">
    <property type="entry name" value="Hemerythrin"/>
    <property type="match status" value="1"/>
</dbReference>
<organism evidence="6 7">
    <name type="scientific">Bacillus seohaeanensis</name>
    <dbReference type="NCBI Taxonomy" id="284580"/>
    <lineage>
        <taxon>Bacteria</taxon>
        <taxon>Bacillati</taxon>
        <taxon>Bacillota</taxon>
        <taxon>Bacilli</taxon>
        <taxon>Bacillales</taxon>
        <taxon>Bacillaceae</taxon>
        <taxon>Bacillus</taxon>
    </lineage>
</organism>
<evidence type="ECO:0000313" key="7">
    <source>
        <dbReference type="Proteomes" id="UP001597506"/>
    </source>
</evidence>
<evidence type="ECO:0000256" key="2">
    <source>
        <dbReference type="ARBA" id="ARBA00022490"/>
    </source>
</evidence>
<evidence type="ECO:0000313" key="6">
    <source>
        <dbReference type="EMBL" id="MFD2680352.1"/>
    </source>
</evidence>
<dbReference type="InterPro" id="IPR019903">
    <property type="entry name" value="RIC_family"/>
</dbReference>
<accession>A0ABW5RNR6</accession>
<dbReference type="InterPro" id="IPR012312">
    <property type="entry name" value="Hemerythrin-like"/>
</dbReference>
<keyword evidence="3" id="KW-0479">Metal-binding</keyword>
<gene>
    <name evidence="6" type="primary">ric</name>
    <name evidence="6" type="ORF">ACFSUL_06255</name>
</gene>
<comment type="caution">
    <text evidence="6">The sequence shown here is derived from an EMBL/GenBank/DDBJ whole genome shotgun (WGS) entry which is preliminary data.</text>
</comment>
<sequence length="230" mass="27059">MTTKFNEMSIVGEIVTEFPKASDFFKKNKIDFCCGGNRPLGEVVRERKLQDAQIVEQLNELYENNYANDDAIDWREKDSNKIIDHIITKHHAFLREELSMLLPYVKKVMLVHGDAHPFMKRVHELFIELTAELLEHTNKEEEISFPAILSFESKQGMDAERLKNIIIELEAEHDRSGNIIKEIRELTSDFTLPEGACRTFELVYNRLEFLEEDTFQHIHLENNILFPRYM</sequence>
<comment type="subcellular location">
    <subcellularLocation>
        <location evidence="1">Cytoplasm</location>
    </subcellularLocation>
</comment>
<dbReference type="Proteomes" id="UP001597506">
    <property type="component" value="Unassembled WGS sequence"/>
</dbReference>
<name>A0ABW5RNR6_9BACI</name>
<dbReference type="Gene3D" id="1.10.3910.10">
    <property type="entry name" value="SP0561-like"/>
    <property type="match status" value="1"/>
</dbReference>
<dbReference type="PANTHER" id="PTHR36438:SF1">
    <property type="entry name" value="IRON-SULFUR CLUSTER REPAIR PROTEIN YTFE"/>
    <property type="match status" value="1"/>
</dbReference>